<name>A0A7X0RS70_9BACL</name>
<evidence type="ECO:0000313" key="3">
    <source>
        <dbReference type="Proteomes" id="UP000547209"/>
    </source>
</evidence>
<reference evidence="2 3" key="1">
    <citation type="submission" date="2020-08" db="EMBL/GenBank/DDBJ databases">
        <title>Cohnella phylogeny.</title>
        <authorList>
            <person name="Dunlap C."/>
        </authorList>
    </citation>
    <scope>NUCLEOTIDE SEQUENCE [LARGE SCALE GENOMIC DNA]</scope>
    <source>
        <strain evidence="2 3">DSM 28246</strain>
    </source>
</reference>
<evidence type="ECO:0000256" key="1">
    <source>
        <dbReference type="SAM" id="Phobius"/>
    </source>
</evidence>
<dbReference type="AlphaFoldDB" id="A0A7X0RS70"/>
<feature type="transmembrane region" description="Helical" evidence="1">
    <location>
        <begin position="29"/>
        <end position="52"/>
    </location>
</feature>
<dbReference type="EMBL" id="JACJVP010000030">
    <property type="protein sequence ID" value="MBB6672708.1"/>
    <property type="molecule type" value="Genomic_DNA"/>
</dbReference>
<accession>A0A7X0RS70</accession>
<keyword evidence="1" id="KW-1133">Transmembrane helix</keyword>
<keyword evidence="1" id="KW-0472">Membrane</keyword>
<dbReference type="RefSeq" id="WP_185670563.1">
    <property type="nucleotide sequence ID" value="NZ_JACJVP010000030.1"/>
</dbReference>
<keyword evidence="1" id="KW-0812">Transmembrane</keyword>
<evidence type="ECO:0000313" key="2">
    <source>
        <dbReference type="EMBL" id="MBB6672708.1"/>
    </source>
</evidence>
<organism evidence="2 3">
    <name type="scientific">Cohnella nanjingensis</name>
    <dbReference type="NCBI Taxonomy" id="1387779"/>
    <lineage>
        <taxon>Bacteria</taxon>
        <taxon>Bacillati</taxon>
        <taxon>Bacillota</taxon>
        <taxon>Bacilli</taxon>
        <taxon>Bacillales</taxon>
        <taxon>Paenibacillaceae</taxon>
        <taxon>Cohnella</taxon>
    </lineage>
</organism>
<dbReference type="Proteomes" id="UP000547209">
    <property type="component" value="Unassembled WGS sequence"/>
</dbReference>
<protein>
    <submittedName>
        <fullName evidence="2">Uncharacterized protein</fullName>
    </submittedName>
</protein>
<gene>
    <name evidence="2" type="ORF">H7C19_18660</name>
</gene>
<comment type="caution">
    <text evidence="2">The sequence shown here is derived from an EMBL/GenBank/DDBJ whole genome shotgun (WGS) entry which is preliminary data.</text>
</comment>
<proteinExistence type="predicted"/>
<sequence length="57" mass="6233">MLTTLALRGGTLPFMAENATHDHLAETEFSAGATIAFVIGLLIVFAIAVSLYRRRRK</sequence>
<keyword evidence="3" id="KW-1185">Reference proteome</keyword>